<sequence length="380" mass="41945">MKKIAILGSTGSIGAQALDIIDGHSDQLKVTVLACAKNIRKLCGQIEKYKPEIVVVHQEKDARQLSEKYPGVEVLYGTEGLIAAAESSYDLLLNSLVGILGLIPTYHAVCKGRDIALANKETLVAGGQIIMDQVKKNQVKMLPVDSEHSAIFQSLQGNKHQQLERIYLTASGGPFRGYTPEQLEEVTVEQALRHPNWHMGSKVTIDSASMMNKGLEVIEAKWLFNVPVSKIQIAVHPQSVVHSMVEYIDHSIIAQLGAPDMRVPISYAFGYPDRMENNAEALDLFGAGAELTFERPDTNVFKTIAIAYEAAEKGGTYPAVMNGANEALVQLFLEKKIKFTDIQNTIERIMNAHVPTYNLGLEEILEADRASRKMVYELLK</sequence>
<dbReference type="InterPro" id="IPR026877">
    <property type="entry name" value="DXPR_C"/>
</dbReference>
<dbReference type="Gene3D" id="3.40.50.720">
    <property type="entry name" value="NAD(P)-binding Rossmann-like Domain"/>
    <property type="match status" value="1"/>
</dbReference>
<comment type="catalytic activity">
    <reaction evidence="8">
        <text>2-C-methyl-D-erythritol 4-phosphate + NADP(+) = 1-deoxy-D-xylulose 5-phosphate + NADPH + H(+)</text>
        <dbReference type="Rhea" id="RHEA:13717"/>
        <dbReference type="ChEBI" id="CHEBI:15378"/>
        <dbReference type="ChEBI" id="CHEBI:57783"/>
        <dbReference type="ChEBI" id="CHEBI:57792"/>
        <dbReference type="ChEBI" id="CHEBI:58262"/>
        <dbReference type="ChEBI" id="CHEBI:58349"/>
        <dbReference type="EC" id="1.1.1.267"/>
    </reaction>
    <physiologicalReaction direction="right-to-left" evidence="8">
        <dbReference type="Rhea" id="RHEA:13719"/>
    </physiologicalReaction>
</comment>
<feature type="binding site" evidence="9">
    <location>
        <position position="120"/>
    </location>
    <ligand>
        <name>1-deoxy-D-xylulose 5-phosphate</name>
        <dbReference type="ChEBI" id="CHEBI:57792"/>
    </ligand>
</feature>
<dbReference type="SUPFAM" id="SSF51735">
    <property type="entry name" value="NAD(P)-binding Rossmann-fold domains"/>
    <property type="match status" value="1"/>
</dbReference>
<dbReference type="InterPro" id="IPR013512">
    <property type="entry name" value="DXP_reductoisomerase_N"/>
</dbReference>
<feature type="binding site" evidence="9">
    <location>
        <position position="171"/>
    </location>
    <ligand>
        <name>1-deoxy-D-xylulose 5-phosphate</name>
        <dbReference type="ChEBI" id="CHEBI:57792"/>
    </ligand>
</feature>
<dbReference type="InterPro" id="IPR003821">
    <property type="entry name" value="DXP_reductoisomerase"/>
</dbReference>
<feature type="binding site" evidence="9">
    <location>
        <position position="207"/>
    </location>
    <ligand>
        <name>1-deoxy-D-xylulose 5-phosphate</name>
        <dbReference type="ChEBI" id="CHEBI:57792"/>
    </ligand>
</feature>
<dbReference type="Proteomes" id="UP000287601">
    <property type="component" value="Chromosome"/>
</dbReference>
<evidence type="ECO:0000256" key="4">
    <source>
        <dbReference type="ARBA" id="ARBA00022857"/>
    </source>
</evidence>
<comment type="cofactor">
    <cofactor evidence="9">
        <name>Mg(2+)</name>
        <dbReference type="ChEBI" id="CHEBI:18420"/>
    </cofactor>
    <cofactor evidence="9">
        <name>Mn(2+)</name>
        <dbReference type="ChEBI" id="CHEBI:29035"/>
    </cofactor>
</comment>
<organism evidence="13 14">
    <name type="scientific">Aminipila luticellarii</name>
    <dbReference type="NCBI Taxonomy" id="2507160"/>
    <lineage>
        <taxon>Bacteria</taxon>
        <taxon>Bacillati</taxon>
        <taxon>Bacillota</taxon>
        <taxon>Clostridia</taxon>
        <taxon>Peptostreptococcales</taxon>
        <taxon>Anaerovoracaceae</taxon>
        <taxon>Aminipila</taxon>
    </lineage>
</organism>
<feature type="binding site" evidence="9">
    <location>
        <position position="213"/>
    </location>
    <ligand>
        <name>1-deoxy-D-xylulose 5-phosphate</name>
        <dbReference type="ChEBI" id="CHEBI:57792"/>
    </ligand>
</feature>
<feature type="binding site" evidence="9">
    <location>
        <position position="212"/>
    </location>
    <ligand>
        <name>1-deoxy-D-xylulose 5-phosphate</name>
        <dbReference type="ChEBI" id="CHEBI:57792"/>
    </ligand>
</feature>
<feature type="binding site" evidence="9">
    <location>
        <position position="119"/>
    </location>
    <ligand>
        <name>NADPH</name>
        <dbReference type="ChEBI" id="CHEBI:57783"/>
    </ligand>
</feature>
<dbReference type="InterPro" id="IPR036169">
    <property type="entry name" value="DXPR_C_sf"/>
</dbReference>
<keyword evidence="6 9" id="KW-0464">Manganese</keyword>
<keyword evidence="9" id="KW-0460">Magnesium</keyword>
<evidence type="ECO:0000256" key="5">
    <source>
        <dbReference type="ARBA" id="ARBA00023002"/>
    </source>
</evidence>
<dbReference type="GO" id="GO:0030145">
    <property type="term" value="F:manganese ion binding"/>
    <property type="evidence" value="ECO:0007669"/>
    <property type="project" value="TreeGrafter"/>
</dbReference>
<dbReference type="GO" id="GO:0051484">
    <property type="term" value="P:isopentenyl diphosphate biosynthetic process, methylerythritol 4-phosphate pathway involved in terpenoid biosynthetic process"/>
    <property type="evidence" value="ECO:0007669"/>
    <property type="project" value="UniProtKB-ARBA"/>
</dbReference>
<dbReference type="InterPro" id="IPR013644">
    <property type="entry name" value="DXP_reductoisomerase_C"/>
</dbReference>
<keyword evidence="13" id="KW-0413">Isomerase</keyword>
<dbReference type="EMBL" id="CP035281">
    <property type="protein sequence ID" value="QAT43136.1"/>
    <property type="molecule type" value="Genomic_DNA"/>
</dbReference>
<dbReference type="SUPFAM" id="SSF55347">
    <property type="entry name" value="Glyceraldehyde-3-phosphate dehydrogenase-like, C-terminal domain"/>
    <property type="match status" value="1"/>
</dbReference>
<feature type="binding site" evidence="9">
    <location>
        <position position="146"/>
    </location>
    <ligand>
        <name>1-deoxy-D-xylulose 5-phosphate</name>
        <dbReference type="ChEBI" id="CHEBI:57792"/>
    </ligand>
</feature>
<dbReference type="PANTHER" id="PTHR30525:SF0">
    <property type="entry name" value="1-DEOXY-D-XYLULOSE 5-PHOSPHATE REDUCTOISOMERASE, CHLOROPLASTIC"/>
    <property type="match status" value="1"/>
</dbReference>
<dbReference type="RefSeq" id="WP_128745785.1">
    <property type="nucleotide sequence ID" value="NZ_CP035281.1"/>
</dbReference>
<name>A0A410PW76_9FIRM</name>
<dbReference type="EC" id="1.1.1.267" evidence="9"/>
<feature type="binding site" evidence="9">
    <location>
        <position position="216"/>
    </location>
    <ligand>
        <name>1-deoxy-D-xylulose 5-phosphate</name>
        <dbReference type="ChEBI" id="CHEBI:57792"/>
    </ligand>
</feature>
<comment type="function">
    <text evidence="9">Catalyzes the NADPH-dependent rearrangement and reduction of 1-deoxy-D-xylulose-5-phosphate (DXP) to 2-C-methyl-D-erythritol 4-phosphate (MEP).</text>
</comment>
<keyword evidence="3 9" id="KW-0479">Metal-binding</keyword>
<dbReference type="NCBIfam" id="TIGR00243">
    <property type="entry name" value="Dxr"/>
    <property type="match status" value="1"/>
</dbReference>
<feature type="binding site" evidence="9">
    <location>
        <position position="37"/>
    </location>
    <ligand>
        <name>NADPH</name>
        <dbReference type="ChEBI" id="CHEBI:57783"/>
    </ligand>
</feature>
<evidence type="ECO:0000259" key="10">
    <source>
        <dbReference type="Pfam" id="PF02670"/>
    </source>
</evidence>
<comment type="pathway">
    <text evidence="1 9">Isoprenoid biosynthesis; isopentenyl diphosphate biosynthesis via DXP pathway; isopentenyl diphosphate from 1-deoxy-D-xylulose 5-phosphate: step 1/6.</text>
</comment>
<dbReference type="OrthoDB" id="9806546at2"/>
<dbReference type="Pfam" id="PF02670">
    <property type="entry name" value="DXP_reductoisom"/>
    <property type="match status" value="1"/>
</dbReference>
<proteinExistence type="inferred from homology"/>
<dbReference type="PANTHER" id="PTHR30525">
    <property type="entry name" value="1-DEOXY-D-XYLULOSE 5-PHOSPHATE REDUCTOISOMERASE"/>
    <property type="match status" value="1"/>
</dbReference>
<dbReference type="GO" id="GO:0030604">
    <property type="term" value="F:1-deoxy-D-xylulose-5-phosphate reductoisomerase activity"/>
    <property type="evidence" value="ECO:0007669"/>
    <property type="project" value="UniProtKB-UniRule"/>
</dbReference>
<evidence type="ECO:0000256" key="8">
    <source>
        <dbReference type="ARBA" id="ARBA00048543"/>
    </source>
</evidence>
<feature type="binding site" evidence="9">
    <location>
        <position position="12"/>
    </location>
    <ligand>
        <name>NADPH</name>
        <dbReference type="ChEBI" id="CHEBI:57783"/>
    </ligand>
</feature>
<feature type="binding site" evidence="9">
    <location>
        <position position="200"/>
    </location>
    <ligand>
        <name>NADPH</name>
        <dbReference type="ChEBI" id="CHEBI:57783"/>
    </ligand>
</feature>
<evidence type="ECO:0000313" key="14">
    <source>
        <dbReference type="Proteomes" id="UP000287601"/>
    </source>
</evidence>
<dbReference type="FunFam" id="3.40.50.720:FF:000045">
    <property type="entry name" value="1-deoxy-D-xylulose 5-phosphate reductoisomerase"/>
    <property type="match status" value="1"/>
</dbReference>
<evidence type="ECO:0000256" key="6">
    <source>
        <dbReference type="ARBA" id="ARBA00023211"/>
    </source>
</evidence>
<evidence type="ECO:0000256" key="1">
    <source>
        <dbReference type="ARBA" id="ARBA00005094"/>
    </source>
</evidence>
<protein>
    <recommendedName>
        <fullName evidence="9">1-deoxy-D-xylulose 5-phosphate reductoisomerase</fullName>
        <shortName evidence="9">DXP reductoisomerase</shortName>
        <ecNumber evidence="9">1.1.1.267</ecNumber>
    </recommendedName>
    <alternativeName>
        <fullName evidence="9">1-deoxyxylulose-5-phosphate reductoisomerase</fullName>
    </alternativeName>
    <alternativeName>
        <fullName evidence="9">2-C-methyl-D-erythritol 4-phosphate synthase</fullName>
    </alternativeName>
</protein>
<feature type="binding site" evidence="9">
    <location>
        <position position="147"/>
    </location>
    <ligand>
        <name>1-deoxy-D-xylulose 5-phosphate</name>
        <dbReference type="ChEBI" id="CHEBI:57792"/>
    </ligand>
</feature>
<evidence type="ECO:0000256" key="7">
    <source>
        <dbReference type="ARBA" id="ARBA00023229"/>
    </source>
</evidence>
<keyword evidence="5 9" id="KW-0560">Oxidoreductase</keyword>
<dbReference type="Pfam" id="PF08436">
    <property type="entry name" value="DXP_redisom_C"/>
    <property type="match status" value="1"/>
</dbReference>
<dbReference type="AlphaFoldDB" id="A0A410PW76"/>
<gene>
    <name evidence="9" type="primary">dxr</name>
    <name evidence="13" type="ORF">EQM06_07730</name>
</gene>
<feature type="binding site" evidence="9">
    <location>
        <position position="194"/>
    </location>
    <ligand>
        <name>1-deoxy-D-xylulose 5-phosphate</name>
        <dbReference type="ChEBI" id="CHEBI:57792"/>
    </ligand>
</feature>
<dbReference type="HAMAP" id="MF_00183">
    <property type="entry name" value="DXP_reductoisom"/>
    <property type="match status" value="1"/>
</dbReference>
<feature type="binding site" evidence="9">
    <location>
        <position position="145"/>
    </location>
    <ligand>
        <name>Mn(2+)</name>
        <dbReference type="ChEBI" id="CHEBI:29035"/>
    </ligand>
</feature>
<keyword evidence="14" id="KW-1185">Reference proteome</keyword>
<dbReference type="PIRSF" id="PIRSF006205">
    <property type="entry name" value="Dxp_reductismrs"/>
    <property type="match status" value="1"/>
</dbReference>
<feature type="binding site" evidence="9">
    <location>
        <position position="10"/>
    </location>
    <ligand>
        <name>NADPH</name>
        <dbReference type="ChEBI" id="CHEBI:57783"/>
    </ligand>
</feature>
<feature type="domain" description="1-deoxy-D-xylulose 5-phosphate reductoisomerase C-terminal" evidence="11">
    <location>
        <begin position="141"/>
        <end position="224"/>
    </location>
</feature>
<feature type="binding site" evidence="9">
    <location>
        <position position="121"/>
    </location>
    <ligand>
        <name>NADPH</name>
        <dbReference type="ChEBI" id="CHEBI:57783"/>
    </ligand>
</feature>
<dbReference type="GO" id="GO:0070402">
    <property type="term" value="F:NADPH binding"/>
    <property type="evidence" value="ECO:0007669"/>
    <property type="project" value="InterPro"/>
</dbReference>
<dbReference type="Gene3D" id="1.10.1740.10">
    <property type="match status" value="1"/>
</dbReference>
<evidence type="ECO:0000259" key="12">
    <source>
        <dbReference type="Pfam" id="PF13288"/>
    </source>
</evidence>
<keyword evidence="7 9" id="KW-0414">Isoprene biosynthesis</keyword>
<comment type="similarity">
    <text evidence="2 9">Belongs to the DXR family.</text>
</comment>
<dbReference type="KEGG" id="amij:EQM06_07730"/>
<keyword evidence="4 9" id="KW-0521">NADP</keyword>
<dbReference type="SUPFAM" id="SSF69055">
    <property type="entry name" value="1-deoxy-D-xylulose-5-phosphate reductoisomerase, C-terminal domain"/>
    <property type="match status" value="1"/>
</dbReference>
<feature type="binding site" evidence="9">
    <location>
        <position position="11"/>
    </location>
    <ligand>
        <name>NADPH</name>
        <dbReference type="ChEBI" id="CHEBI:57783"/>
    </ligand>
</feature>
<dbReference type="UniPathway" id="UPA00056">
    <property type="reaction ID" value="UER00092"/>
</dbReference>
<feature type="binding site" evidence="9">
    <location>
        <position position="38"/>
    </location>
    <ligand>
        <name>NADPH</name>
        <dbReference type="ChEBI" id="CHEBI:57783"/>
    </ligand>
</feature>
<evidence type="ECO:0000256" key="2">
    <source>
        <dbReference type="ARBA" id="ARBA00006825"/>
    </source>
</evidence>
<evidence type="ECO:0000313" key="13">
    <source>
        <dbReference type="EMBL" id="QAT43136.1"/>
    </source>
</evidence>
<evidence type="ECO:0000259" key="11">
    <source>
        <dbReference type="Pfam" id="PF08436"/>
    </source>
</evidence>
<feature type="domain" description="DXP reductoisomerase C-terminal" evidence="12">
    <location>
        <begin position="256"/>
        <end position="373"/>
    </location>
</feature>
<feature type="domain" description="1-deoxy-D-xylulose 5-phosphate reductoisomerase N-terminal" evidence="10">
    <location>
        <begin position="4"/>
        <end position="127"/>
    </location>
</feature>
<reference evidence="13 14" key="1">
    <citation type="submission" date="2019-01" db="EMBL/GenBank/DDBJ databases">
        <title>Draft genomes of a novel of Aminipila strains.</title>
        <authorList>
            <person name="Ma S."/>
        </authorList>
    </citation>
    <scope>NUCLEOTIDE SEQUENCE [LARGE SCALE GENOMIC DNA]</scope>
    <source>
        <strain evidence="14">JN-39</strain>
    </source>
</reference>
<feature type="binding site" evidence="9">
    <location>
        <position position="216"/>
    </location>
    <ligand>
        <name>Mn(2+)</name>
        <dbReference type="ChEBI" id="CHEBI:29035"/>
    </ligand>
</feature>
<dbReference type="Pfam" id="PF13288">
    <property type="entry name" value="DXPR_C"/>
    <property type="match status" value="1"/>
</dbReference>
<feature type="binding site" evidence="9">
    <location>
        <position position="36"/>
    </location>
    <ligand>
        <name>NADPH</name>
        <dbReference type="ChEBI" id="CHEBI:57783"/>
    </ligand>
</feature>
<evidence type="ECO:0000256" key="3">
    <source>
        <dbReference type="ARBA" id="ARBA00022723"/>
    </source>
</evidence>
<dbReference type="GO" id="GO:0016853">
    <property type="term" value="F:isomerase activity"/>
    <property type="evidence" value="ECO:0007669"/>
    <property type="project" value="UniProtKB-KW"/>
</dbReference>
<dbReference type="NCBIfam" id="NF009114">
    <property type="entry name" value="PRK12464.1"/>
    <property type="match status" value="1"/>
</dbReference>
<evidence type="ECO:0000256" key="9">
    <source>
        <dbReference type="HAMAP-Rule" id="MF_00183"/>
    </source>
</evidence>
<dbReference type="InterPro" id="IPR036291">
    <property type="entry name" value="NAD(P)-bd_dom_sf"/>
</dbReference>
<feature type="binding site" evidence="9">
    <location>
        <position position="147"/>
    </location>
    <ligand>
        <name>Mn(2+)</name>
        <dbReference type="ChEBI" id="CHEBI:29035"/>
    </ligand>
</feature>
<accession>A0A410PW76</accession>
<feature type="binding site" evidence="9">
    <location>
        <position position="13"/>
    </location>
    <ligand>
        <name>NADPH</name>
        <dbReference type="ChEBI" id="CHEBI:57783"/>
    </ligand>
</feature>